<dbReference type="PANTHER" id="PTHR30071:SF1">
    <property type="entry name" value="CYTOCHROME B_B6 PROTEIN-RELATED"/>
    <property type="match status" value="1"/>
</dbReference>
<evidence type="ECO:0000256" key="4">
    <source>
        <dbReference type="ARBA" id="ARBA00022989"/>
    </source>
</evidence>
<evidence type="ECO:0000313" key="8">
    <source>
        <dbReference type="EMBL" id="SJZ66748.1"/>
    </source>
</evidence>
<feature type="transmembrane region" description="Helical" evidence="6">
    <location>
        <begin position="132"/>
        <end position="155"/>
    </location>
</feature>
<evidence type="ECO:0000313" key="9">
    <source>
        <dbReference type="Proteomes" id="UP000190625"/>
    </source>
</evidence>
<feature type="transmembrane region" description="Helical" evidence="6">
    <location>
        <begin position="246"/>
        <end position="266"/>
    </location>
</feature>
<keyword evidence="5 6" id="KW-0472">Membrane</keyword>
<organism evidence="8 9">
    <name type="scientific">Selenihalanaerobacter shriftii</name>
    <dbReference type="NCBI Taxonomy" id="142842"/>
    <lineage>
        <taxon>Bacteria</taxon>
        <taxon>Bacillati</taxon>
        <taxon>Bacillota</taxon>
        <taxon>Clostridia</taxon>
        <taxon>Halanaerobiales</taxon>
        <taxon>Halobacteroidaceae</taxon>
        <taxon>Selenihalanaerobacter</taxon>
    </lineage>
</organism>
<evidence type="ECO:0000256" key="5">
    <source>
        <dbReference type="ARBA" id="ARBA00023136"/>
    </source>
</evidence>
<dbReference type="AlphaFoldDB" id="A0A1T4MJ16"/>
<dbReference type="OrthoDB" id="9814290at2"/>
<dbReference type="STRING" id="142842.SAMN02745118_01476"/>
<dbReference type="InterPro" id="IPR017562">
    <property type="entry name" value="Cyt_c_biogenesis_CcsA"/>
</dbReference>
<dbReference type="PANTHER" id="PTHR30071">
    <property type="entry name" value="HEME EXPORTER PROTEIN C"/>
    <property type="match status" value="1"/>
</dbReference>
<reference evidence="9" key="1">
    <citation type="submission" date="2017-02" db="EMBL/GenBank/DDBJ databases">
        <authorList>
            <person name="Varghese N."/>
            <person name="Submissions S."/>
        </authorList>
    </citation>
    <scope>NUCLEOTIDE SEQUENCE [LARGE SCALE GENOMIC DNA]</scope>
    <source>
        <strain evidence="9">ATCC BAA-73</strain>
    </source>
</reference>
<sequence length="274" mass="31858">MDWSQILFKITLIIYLFSGGFYIKREFFSNPKSPNHWTSNLLYVGIGTHTLSLLILILQTGYLPIKNFYETLLLITWTIIIIYMLIEYLYKVRVLGAFIIPFNSLVLLYASFLPNEIDNLPAEIHSIWLDIHTSAIFISYGVFTLAFCISVAYLLQEKQLNDKTPSRFYYRLPSLNKLDKLSYQLIMIGFPLLTTGIITGSLWANQVWGMYWNWNAKQVWTGIVWLIYAIYLYNRARNNLSKKNSAYITVIGFLTILITYLGLTFISSSLHNFT</sequence>
<evidence type="ECO:0000256" key="6">
    <source>
        <dbReference type="SAM" id="Phobius"/>
    </source>
</evidence>
<evidence type="ECO:0000256" key="3">
    <source>
        <dbReference type="ARBA" id="ARBA00022748"/>
    </source>
</evidence>
<feature type="transmembrane region" description="Helical" evidence="6">
    <location>
        <begin position="181"/>
        <end position="204"/>
    </location>
</feature>
<keyword evidence="4 6" id="KW-1133">Transmembrane helix</keyword>
<comment type="subcellular location">
    <subcellularLocation>
        <location evidence="1">Membrane</location>
        <topology evidence="1">Multi-pass membrane protein</topology>
    </subcellularLocation>
</comment>
<feature type="transmembrane region" description="Helical" evidence="6">
    <location>
        <begin position="6"/>
        <end position="23"/>
    </location>
</feature>
<dbReference type="GO" id="GO:0017004">
    <property type="term" value="P:cytochrome complex assembly"/>
    <property type="evidence" value="ECO:0007669"/>
    <property type="project" value="UniProtKB-KW"/>
</dbReference>
<dbReference type="EMBL" id="FUWM01000011">
    <property type="protein sequence ID" value="SJZ66748.1"/>
    <property type="molecule type" value="Genomic_DNA"/>
</dbReference>
<evidence type="ECO:0000259" key="7">
    <source>
        <dbReference type="Pfam" id="PF01578"/>
    </source>
</evidence>
<feature type="transmembrane region" description="Helical" evidence="6">
    <location>
        <begin position="68"/>
        <end position="86"/>
    </location>
</feature>
<keyword evidence="3" id="KW-0201">Cytochrome c-type biogenesis</keyword>
<dbReference type="GO" id="GO:0020037">
    <property type="term" value="F:heme binding"/>
    <property type="evidence" value="ECO:0007669"/>
    <property type="project" value="InterPro"/>
</dbReference>
<proteinExistence type="predicted"/>
<gene>
    <name evidence="8" type="ORF">SAMN02745118_01476</name>
</gene>
<evidence type="ECO:0000256" key="1">
    <source>
        <dbReference type="ARBA" id="ARBA00004141"/>
    </source>
</evidence>
<protein>
    <submittedName>
        <fullName evidence="8">Cytochrome c-type biogenesis protein CcsB</fullName>
    </submittedName>
</protein>
<dbReference type="RefSeq" id="WP_159442916.1">
    <property type="nucleotide sequence ID" value="NZ_FUWM01000011.1"/>
</dbReference>
<dbReference type="Proteomes" id="UP000190625">
    <property type="component" value="Unassembled WGS sequence"/>
</dbReference>
<feature type="transmembrane region" description="Helical" evidence="6">
    <location>
        <begin position="93"/>
        <end position="112"/>
    </location>
</feature>
<dbReference type="NCBIfam" id="TIGR03144">
    <property type="entry name" value="cytochr_II_ccsB"/>
    <property type="match status" value="1"/>
</dbReference>
<feature type="transmembrane region" description="Helical" evidence="6">
    <location>
        <begin position="216"/>
        <end position="234"/>
    </location>
</feature>
<evidence type="ECO:0000256" key="2">
    <source>
        <dbReference type="ARBA" id="ARBA00022692"/>
    </source>
</evidence>
<dbReference type="GO" id="GO:0005886">
    <property type="term" value="C:plasma membrane"/>
    <property type="evidence" value="ECO:0007669"/>
    <property type="project" value="TreeGrafter"/>
</dbReference>
<feature type="transmembrane region" description="Helical" evidence="6">
    <location>
        <begin position="43"/>
        <end position="62"/>
    </location>
</feature>
<accession>A0A1T4MJ16</accession>
<keyword evidence="2 6" id="KW-0812">Transmembrane</keyword>
<dbReference type="InterPro" id="IPR002541">
    <property type="entry name" value="Cyt_c_assembly"/>
</dbReference>
<keyword evidence="9" id="KW-1185">Reference proteome</keyword>
<dbReference type="Pfam" id="PF01578">
    <property type="entry name" value="Cytochrom_C_asm"/>
    <property type="match status" value="1"/>
</dbReference>
<dbReference type="InterPro" id="IPR045062">
    <property type="entry name" value="Cyt_c_biogenesis_CcsA/CcmC"/>
</dbReference>
<name>A0A1T4MJ16_9FIRM</name>
<feature type="domain" description="Cytochrome c assembly protein" evidence="7">
    <location>
        <begin position="67"/>
        <end position="271"/>
    </location>
</feature>